<keyword evidence="7 10" id="KW-0256">Endoplasmic reticulum</keyword>
<evidence type="ECO:0000256" key="8">
    <source>
        <dbReference type="ARBA" id="ARBA00022989"/>
    </source>
</evidence>
<evidence type="ECO:0000256" key="10">
    <source>
        <dbReference type="RuleBase" id="RU361143"/>
    </source>
</evidence>
<evidence type="ECO:0000256" key="1">
    <source>
        <dbReference type="ARBA" id="ARBA00002791"/>
    </source>
</evidence>
<keyword evidence="8" id="KW-1133">Transmembrane helix</keyword>
<proteinExistence type="inferred from homology"/>
<evidence type="ECO:0000256" key="6">
    <source>
        <dbReference type="ARBA" id="ARBA00022729"/>
    </source>
</evidence>
<dbReference type="PANTHER" id="PTHR21049:SF0">
    <property type="entry name" value="DOLICHYL-DIPHOSPHOOLIGOSACCHARIDE--PROTEIN GLYCOSYLTRANSFERASE SUBUNIT 1"/>
    <property type="match status" value="1"/>
</dbReference>
<reference evidence="11 12" key="1">
    <citation type="journal article" date="2024" name="G3 (Bethesda)">
        <title>Genome assembly of Hibiscus sabdariffa L. provides insights into metabolisms of medicinal natural products.</title>
        <authorList>
            <person name="Kim T."/>
        </authorList>
    </citation>
    <scope>NUCLEOTIDE SEQUENCE [LARGE SCALE GENOMIC DNA]</scope>
    <source>
        <strain evidence="11">TK-2024</strain>
        <tissue evidence="11">Old leaves</tissue>
    </source>
</reference>
<evidence type="ECO:0000256" key="2">
    <source>
        <dbReference type="ARBA" id="ARBA00004115"/>
    </source>
</evidence>
<protein>
    <recommendedName>
        <fullName evidence="10">Dolichyl-diphosphooligosaccharide--protein glycosyltransferase subunit 1</fullName>
    </recommendedName>
</protein>
<dbReference type="Proteomes" id="UP001396334">
    <property type="component" value="Unassembled WGS sequence"/>
</dbReference>
<evidence type="ECO:0000313" key="12">
    <source>
        <dbReference type="Proteomes" id="UP001396334"/>
    </source>
</evidence>
<comment type="pathway">
    <text evidence="3 10">Protein modification; protein glycosylation.</text>
</comment>
<keyword evidence="9" id="KW-0472">Membrane</keyword>
<evidence type="ECO:0000256" key="3">
    <source>
        <dbReference type="ARBA" id="ARBA00004922"/>
    </source>
</evidence>
<evidence type="ECO:0000256" key="7">
    <source>
        <dbReference type="ARBA" id="ARBA00022824"/>
    </source>
</evidence>
<keyword evidence="5" id="KW-0812">Transmembrane</keyword>
<sequence length="235" mass="26835">MVLMRISPRSRIHPVAVSFRKQSTFCCCSRIGQAPVFRGASAFRYLVANFATKGHISVYYRDENWQYQQSSICGMELLIEPRYPMFGGWRTAFYHWIWLAALGLFIRCGDYYESCALTFDLVLWLQELLCPEGSSGLYLPRSPTWILDGRPVVVLKKINVVPEHNQYFQVYYRFQQTINAEGATDVNFRIFSSSLLLALFTCEQTHQSPSLLLLILAKTAVGRGSGGDSARFRIS</sequence>
<evidence type="ECO:0000313" key="11">
    <source>
        <dbReference type="EMBL" id="KAK8489697.1"/>
    </source>
</evidence>
<accession>A0ABR2A9H5</accession>
<keyword evidence="12" id="KW-1185">Reference proteome</keyword>
<evidence type="ECO:0000256" key="4">
    <source>
        <dbReference type="ARBA" id="ARBA00008905"/>
    </source>
</evidence>
<comment type="subunit">
    <text evidence="10">Component of the oligosaccharyltransferase (OST) complex.</text>
</comment>
<organism evidence="11 12">
    <name type="scientific">Hibiscus sabdariffa</name>
    <name type="common">roselle</name>
    <dbReference type="NCBI Taxonomy" id="183260"/>
    <lineage>
        <taxon>Eukaryota</taxon>
        <taxon>Viridiplantae</taxon>
        <taxon>Streptophyta</taxon>
        <taxon>Embryophyta</taxon>
        <taxon>Tracheophyta</taxon>
        <taxon>Spermatophyta</taxon>
        <taxon>Magnoliopsida</taxon>
        <taxon>eudicotyledons</taxon>
        <taxon>Gunneridae</taxon>
        <taxon>Pentapetalae</taxon>
        <taxon>rosids</taxon>
        <taxon>malvids</taxon>
        <taxon>Malvales</taxon>
        <taxon>Malvaceae</taxon>
        <taxon>Malvoideae</taxon>
        <taxon>Hibiscus</taxon>
    </lineage>
</organism>
<name>A0ABR2A9H5_9ROSI</name>
<evidence type="ECO:0000256" key="9">
    <source>
        <dbReference type="ARBA" id="ARBA00023136"/>
    </source>
</evidence>
<dbReference type="Pfam" id="PF04597">
    <property type="entry name" value="Ribophorin_I"/>
    <property type="match status" value="1"/>
</dbReference>
<comment type="function">
    <text evidence="1 10">Subunit of the oligosaccharyl transferase (OST) complex that catalyzes the initial transfer of a defined glycan (Glc(3)Man(9)GlcNAc(2) in eukaryotes) from the lipid carrier dolichol-pyrophosphate to an asparagine residue within an Asn-X-Ser/Thr consensus motif in nascent polypeptide chains, the first step in protein N-glycosylation. N-glycosylation occurs cotranslationally and the complex associates with the Sec61 complex at the channel-forming translocon complex that mediates protein translocation across the endoplasmic reticulum (ER). All subunits are required for a maximal enzyme activity.</text>
</comment>
<keyword evidence="6" id="KW-0732">Signal</keyword>
<dbReference type="EMBL" id="JBBPBN010000304">
    <property type="protein sequence ID" value="KAK8489697.1"/>
    <property type="molecule type" value="Genomic_DNA"/>
</dbReference>
<dbReference type="PANTHER" id="PTHR21049">
    <property type="entry name" value="RIBOPHORIN I"/>
    <property type="match status" value="1"/>
</dbReference>
<comment type="caution">
    <text evidence="11">The sequence shown here is derived from an EMBL/GenBank/DDBJ whole genome shotgun (WGS) entry which is preliminary data.</text>
</comment>
<comment type="subcellular location">
    <subcellularLocation>
        <location evidence="2 10">Endoplasmic reticulum membrane</location>
        <topology evidence="2 10">Single-pass type I membrane protein</topology>
    </subcellularLocation>
</comment>
<comment type="similarity">
    <text evidence="4 10">Belongs to the OST1 family.</text>
</comment>
<dbReference type="InterPro" id="IPR007676">
    <property type="entry name" value="Ribophorin_I"/>
</dbReference>
<evidence type="ECO:0000256" key="5">
    <source>
        <dbReference type="ARBA" id="ARBA00022692"/>
    </source>
</evidence>
<gene>
    <name evidence="11" type="ORF">V6N11_014346</name>
</gene>